<dbReference type="GO" id="GO:0042273">
    <property type="term" value="P:ribosomal large subunit biogenesis"/>
    <property type="evidence" value="ECO:0007669"/>
    <property type="project" value="TreeGrafter"/>
</dbReference>
<proteinExistence type="inferred from homology"/>
<feature type="domain" description="Large ribosomal subunit protein eL14" evidence="6">
    <location>
        <begin position="47"/>
        <end position="117"/>
    </location>
</feature>
<evidence type="ECO:0000256" key="4">
    <source>
        <dbReference type="ARBA" id="ARBA00035215"/>
    </source>
</evidence>
<name>A0A1W7R9R9_9SCOR</name>
<dbReference type="Pfam" id="PF01929">
    <property type="entry name" value="Ribosomal_L14e"/>
    <property type="match status" value="1"/>
</dbReference>
<dbReference type="InterPro" id="IPR014722">
    <property type="entry name" value="Rib_uL2_dom2"/>
</dbReference>
<sequence>MAFRHFVQIGRVAYIPFGIDAGKLCVIVDVIDQNRALVDGPCTGVSRQAVQFKKLRLTKFRIKIPHSTSTKTVRRAWEKENITEKWKETPLAKKIEARKKRINMNDFDRFKLYKAKQLMNREIRIQFLKLKALAKKNPQKSRPKRLKKPAKK</sequence>
<accession>A0A1W7R9R9</accession>
<comment type="similarity">
    <text evidence="1">Belongs to the eukaryotic ribosomal protein eL14 family.</text>
</comment>
<reference evidence="7" key="1">
    <citation type="submission" date="2016-11" db="EMBL/GenBank/DDBJ databases">
        <title>Venom-gland transcriptomics and venom proteomics of the black-back scorpion (Hadrurus spadix) reveal detectability challenges and an unexplored realm of animal toxin diversity.</title>
        <authorList>
            <person name="Rokyta D.R."/>
            <person name="Ward M.J."/>
        </authorList>
    </citation>
    <scope>NUCLEOTIDE SEQUENCE</scope>
    <source>
        <tissue evidence="7">Venom gland</tissue>
    </source>
</reference>
<evidence type="ECO:0000313" key="7">
    <source>
        <dbReference type="EMBL" id="JAV47889.1"/>
    </source>
</evidence>
<protein>
    <recommendedName>
        <fullName evidence="4">Large ribosomal subunit protein eL14</fullName>
    </recommendedName>
    <alternativeName>
        <fullName evidence="5">60S ribosomal protein L14</fullName>
    </alternativeName>
</protein>
<dbReference type="GO" id="GO:0003735">
    <property type="term" value="F:structural constituent of ribosome"/>
    <property type="evidence" value="ECO:0007669"/>
    <property type="project" value="InterPro"/>
</dbReference>
<evidence type="ECO:0000259" key="6">
    <source>
        <dbReference type="Pfam" id="PF01929"/>
    </source>
</evidence>
<organism evidence="7">
    <name type="scientific">Hadrurus spadix</name>
    <dbReference type="NCBI Taxonomy" id="141984"/>
    <lineage>
        <taxon>Eukaryota</taxon>
        <taxon>Metazoa</taxon>
        <taxon>Ecdysozoa</taxon>
        <taxon>Arthropoda</taxon>
        <taxon>Chelicerata</taxon>
        <taxon>Arachnida</taxon>
        <taxon>Scorpiones</taxon>
        <taxon>Iurida</taxon>
        <taxon>Iuroidea</taxon>
        <taxon>Hadrurus</taxon>
    </lineage>
</organism>
<dbReference type="FunFam" id="2.30.30.30:FF:000022">
    <property type="entry name" value="60S ribosomal protein L14"/>
    <property type="match status" value="1"/>
</dbReference>
<dbReference type="Gene3D" id="2.30.30.30">
    <property type="match status" value="1"/>
</dbReference>
<dbReference type="CDD" id="cd23702">
    <property type="entry name" value="eL14"/>
    <property type="match status" value="1"/>
</dbReference>
<dbReference type="InterPro" id="IPR039660">
    <property type="entry name" value="Ribosomal_eL14"/>
</dbReference>
<dbReference type="EMBL" id="GFAH01000500">
    <property type="protein sequence ID" value="JAV47889.1"/>
    <property type="molecule type" value="Transcribed_RNA"/>
</dbReference>
<dbReference type="GO" id="GO:0003723">
    <property type="term" value="F:RNA binding"/>
    <property type="evidence" value="ECO:0007669"/>
    <property type="project" value="InterPro"/>
</dbReference>
<dbReference type="GO" id="GO:0006412">
    <property type="term" value="P:translation"/>
    <property type="evidence" value="ECO:0007669"/>
    <property type="project" value="InterPro"/>
</dbReference>
<keyword evidence="2 7" id="KW-0689">Ribosomal protein</keyword>
<dbReference type="SUPFAM" id="SSF50104">
    <property type="entry name" value="Translation proteins SH3-like domain"/>
    <property type="match status" value="1"/>
</dbReference>
<dbReference type="InterPro" id="IPR008991">
    <property type="entry name" value="Translation_prot_SH3-like_sf"/>
</dbReference>
<dbReference type="AlphaFoldDB" id="A0A1W7R9R9"/>
<evidence type="ECO:0000256" key="2">
    <source>
        <dbReference type="ARBA" id="ARBA00022980"/>
    </source>
</evidence>
<evidence type="ECO:0000256" key="3">
    <source>
        <dbReference type="ARBA" id="ARBA00023274"/>
    </source>
</evidence>
<evidence type="ECO:0000256" key="1">
    <source>
        <dbReference type="ARBA" id="ARBA00006592"/>
    </source>
</evidence>
<dbReference type="Gene3D" id="6.10.250.2270">
    <property type="match status" value="1"/>
</dbReference>
<dbReference type="InterPro" id="IPR002784">
    <property type="entry name" value="Ribosomal_eL14_dom"/>
</dbReference>
<dbReference type="GO" id="GO:0022625">
    <property type="term" value="C:cytosolic large ribosomal subunit"/>
    <property type="evidence" value="ECO:0007669"/>
    <property type="project" value="TreeGrafter"/>
</dbReference>
<keyword evidence="3" id="KW-0687">Ribonucleoprotein</keyword>
<dbReference type="PANTHER" id="PTHR11127:SF2">
    <property type="entry name" value="LARGE RIBOSOMAL SUBUNIT PROTEIN EL14"/>
    <property type="match status" value="1"/>
</dbReference>
<dbReference type="PANTHER" id="PTHR11127">
    <property type="entry name" value="60S RIBOSOMAL PROTEIN L14"/>
    <property type="match status" value="1"/>
</dbReference>
<evidence type="ECO:0000256" key="5">
    <source>
        <dbReference type="ARBA" id="ARBA00035318"/>
    </source>
</evidence>